<feature type="region of interest" description="Disordered" evidence="1">
    <location>
        <begin position="728"/>
        <end position="748"/>
    </location>
</feature>
<evidence type="ECO:0000256" key="1">
    <source>
        <dbReference type="SAM" id="MobiDB-lite"/>
    </source>
</evidence>
<dbReference type="EMBL" id="ML978712">
    <property type="protein sequence ID" value="KAF2090624.1"/>
    <property type="molecule type" value="Genomic_DNA"/>
</dbReference>
<feature type="compositionally biased region" description="Low complexity" evidence="1">
    <location>
        <begin position="267"/>
        <end position="277"/>
    </location>
</feature>
<feature type="region of interest" description="Disordered" evidence="1">
    <location>
        <begin position="681"/>
        <end position="702"/>
    </location>
</feature>
<dbReference type="AlphaFoldDB" id="A0A9P4M279"/>
<evidence type="ECO:0000313" key="3">
    <source>
        <dbReference type="Proteomes" id="UP000799776"/>
    </source>
</evidence>
<dbReference type="Proteomes" id="UP000799776">
    <property type="component" value="Unassembled WGS sequence"/>
</dbReference>
<feature type="region of interest" description="Disordered" evidence="1">
    <location>
        <begin position="584"/>
        <end position="645"/>
    </location>
</feature>
<feature type="compositionally biased region" description="Pro residues" evidence="1">
    <location>
        <begin position="462"/>
        <end position="473"/>
    </location>
</feature>
<feature type="region of interest" description="Disordered" evidence="1">
    <location>
        <begin position="460"/>
        <end position="513"/>
    </location>
</feature>
<proteinExistence type="predicted"/>
<keyword evidence="3" id="KW-1185">Reference proteome</keyword>
<evidence type="ECO:0000313" key="2">
    <source>
        <dbReference type="EMBL" id="KAF2090624.1"/>
    </source>
</evidence>
<gene>
    <name evidence="2" type="ORF">K490DRAFT_53607</name>
</gene>
<name>A0A9P4M279_9PEZI</name>
<feature type="compositionally biased region" description="Pro residues" evidence="1">
    <location>
        <begin position="496"/>
        <end position="506"/>
    </location>
</feature>
<sequence>MKEIPNTIRSSYAQWLIHQSQSTWDELQRLDLQRLAKLDARARGRSGEVWAKRQQQRARSRERGSHGRGEKDSESTAVEGARTASSKPMLLARMERLESHTTSQPASPFFPVISTRPSSKVADESGNVVAATSNNKDEAEVELPGLRGGLDDERSRHRQPALRNPTRLGHTLYTQPRRIESSPDELDVLVSKAINWSRGILSERDASAERDQERRKKLKAKISRPVQVEHNNVIERVNERPVVGSGPDRVEIQEDSRPTTTTSEKILLPPTATATPALRRRSTAWGDFYQLPNASVPTSVAPTTAKPAPTKTKPVPATGNKAQKPKPLAFLKSFARQPKVDAGRRPSDESFCCVGQSEEDLAELEQLERQEGLSEAARSFLATNKPLPMPLQYQQAALAESVHSDNAGEGSSAGQAQMHWPSAFQTALPPAALAESVSPMGDVDADVDVDIKEAYLPKRKAPPAPLALPPPQPAAATTEPPYEWRQSRVPFFRTTPPKPVSPPSPHLPAKDFYGRPAPVAAGAAETPAVQRARARAASASSSVYSVSSQAADDDAAGRYWTNERSDKTVSTFYDLDQSRGTWVATKRRTGGRGREDGTGSGSQDSESTFYDYEDGRNGFVAKRRTHVPEGEGLAHGFPSPTTMERPAPLRIAKVEHAARKRSVVAVEDWEDPFEYDDYEGFGRVVSPEEPSPMSMPARPRATGRAAVRTLLRHTPASVRYSAFEWEDEESQEVPALSKASPDVSPLEEGEWERRVEWDRFRRGLRATKFSEE</sequence>
<feature type="region of interest" description="Disordered" evidence="1">
    <location>
        <begin position="292"/>
        <end position="326"/>
    </location>
</feature>
<organism evidence="2 3">
    <name type="scientific">Saccharata proteae CBS 121410</name>
    <dbReference type="NCBI Taxonomy" id="1314787"/>
    <lineage>
        <taxon>Eukaryota</taxon>
        <taxon>Fungi</taxon>
        <taxon>Dikarya</taxon>
        <taxon>Ascomycota</taxon>
        <taxon>Pezizomycotina</taxon>
        <taxon>Dothideomycetes</taxon>
        <taxon>Dothideomycetes incertae sedis</taxon>
        <taxon>Botryosphaeriales</taxon>
        <taxon>Saccharataceae</taxon>
        <taxon>Saccharata</taxon>
    </lineage>
</organism>
<accession>A0A9P4M279</accession>
<feature type="compositionally biased region" description="Low complexity" evidence="1">
    <location>
        <begin position="687"/>
        <end position="700"/>
    </location>
</feature>
<comment type="caution">
    <text evidence="2">The sequence shown here is derived from an EMBL/GenBank/DDBJ whole genome shotgun (WGS) entry which is preliminary data.</text>
</comment>
<feature type="compositionally biased region" description="Basic and acidic residues" evidence="1">
    <location>
        <begin position="59"/>
        <end position="74"/>
    </location>
</feature>
<feature type="compositionally biased region" description="Low complexity" evidence="1">
    <location>
        <begin position="296"/>
        <end position="318"/>
    </location>
</feature>
<protein>
    <submittedName>
        <fullName evidence="2">Uncharacterized protein</fullName>
    </submittedName>
</protein>
<reference evidence="2" key="1">
    <citation type="journal article" date="2020" name="Stud. Mycol.">
        <title>101 Dothideomycetes genomes: a test case for predicting lifestyles and emergence of pathogens.</title>
        <authorList>
            <person name="Haridas S."/>
            <person name="Albert R."/>
            <person name="Binder M."/>
            <person name="Bloem J."/>
            <person name="Labutti K."/>
            <person name="Salamov A."/>
            <person name="Andreopoulos B."/>
            <person name="Baker S."/>
            <person name="Barry K."/>
            <person name="Bills G."/>
            <person name="Bluhm B."/>
            <person name="Cannon C."/>
            <person name="Castanera R."/>
            <person name="Culley D."/>
            <person name="Daum C."/>
            <person name="Ezra D."/>
            <person name="Gonzalez J."/>
            <person name="Henrissat B."/>
            <person name="Kuo A."/>
            <person name="Liang C."/>
            <person name="Lipzen A."/>
            <person name="Lutzoni F."/>
            <person name="Magnuson J."/>
            <person name="Mondo S."/>
            <person name="Nolan M."/>
            <person name="Ohm R."/>
            <person name="Pangilinan J."/>
            <person name="Park H.-J."/>
            <person name="Ramirez L."/>
            <person name="Alfaro M."/>
            <person name="Sun H."/>
            <person name="Tritt A."/>
            <person name="Yoshinaga Y."/>
            <person name="Zwiers L.-H."/>
            <person name="Turgeon B."/>
            <person name="Goodwin S."/>
            <person name="Spatafora J."/>
            <person name="Crous P."/>
            <person name="Grigoriev I."/>
        </authorList>
    </citation>
    <scope>NUCLEOTIDE SEQUENCE</scope>
    <source>
        <strain evidence="2">CBS 121410</strain>
    </source>
</reference>
<feature type="region of interest" description="Disordered" evidence="1">
    <location>
        <begin position="41"/>
        <end position="111"/>
    </location>
</feature>
<feature type="compositionally biased region" description="Basic and acidic residues" evidence="1">
    <location>
        <begin position="248"/>
        <end position="257"/>
    </location>
</feature>
<feature type="region of interest" description="Disordered" evidence="1">
    <location>
        <begin position="240"/>
        <end position="279"/>
    </location>
</feature>